<accession>A0A9W8H4E1</accession>
<comment type="caution">
    <text evidence="1">The sequence shown here is derived from an EMBL/GenBank/DDBJ whole genome shotgun (WGS) entry which is preliminary data.</text>
</comment>
<organism evidence="1 2">
    <name type="scientific">Coemansia javaensis</name>
    <dbReference type="NCBI Taxonomy" id="2761396"/>
    <lineage>
        <taxon>Eukaryota</taxon>
        <taxon>Fungi</taxon>
        <taxon>Fungi incertae sedis</taxon>
        <taxon>Zoopagomycota</taxon>
        <taxon>Kickxellomycotina</taxon>
        <taxon>Kickxellomycetes</taxon>
        <taxon>Kickxellales</taxon>
        <taxon>Kickxellaceae</taxon>
        <taxon>Coemansia</taxon>
    </lineage>
</organism>
<evidence type="ECO:0000313" key="2">
    <source>
        <dbReference type="Proteomes" id="UP001140217"/>
    </source>
</evidence>
<gene>
    <name evidence="1" type="ORF">H4R18_005686</name>
</gene>
<reference evidence="1" key="1">
    <citation type="submission" date="2022-07" db="EMBL/GenBank/DDBJ databases">
        <title>Phylogenomic reconstructions and comparative analyses of Kickxellomycotina fungi.</title>
        <authorList>
            <person name="Reynolds N.K."/>
            <person name="Stajich J.E."/>
            <person name="Barry K."/>
            <person name="Grigoriev I.V."/>
            <person name="Crous P."/>
            <person name="Smith M.E."/>
        </authorList>
    </citation>
    <scope>NUCLEOTIDE SEQUENCE</scope>
    <source>
        <strain evidence="1">NBRC 105414</strain>
    </source>
</reference>
<keyword evidence="2" id="KW-1185">Reference proteome</keyword>
<dbReference type="EMBL" id="JANBUL010000365">
    <property type="protein sequence ID" value="KAJ2776398.1"/>
    <property type="molecule type" value="Genomic_DNA"/>
</dbReference>
<dbReference type="Proteomes" id="UP001140217">
    <property type="component" value="Unassembled WGS sequence"/>
</dbReference>
<proteinExistence type="predicted"/>
<evidence type="ECO:0000313" key="1">
    <source>
        <dbReference type="EMBL" id="KAJ2776398.1"/>
    </source>
</evidence>
<sequence length="67" mass="7516">MVHKVVSLALDLERGVDGLVVTAVFHTIQLYQHFGNVGPRKHRRAAIAPFPEPVYVPELLCSRLCHL</sequence>
<dbReference type="AlphaFoldDB" id="A0A9W8H4E1"/>
<protein>
    <submittedName>
        <fullName evidence="1">Uncharacterized protein</fullName>
    </submittedName>
</protein>
<name>A0A9W8H4E1_9FUNG</name>